<feature type="compositionally biased region" description="Polar residues" evidence="2">
    <location>
        <begin position="84"/>
        <end position="97"/>
    </location>
</feature>
<feature type="region of interest" description="Disordered" evidence="2">
    <location>
        <begin position="31"/>
        <end position="130"/>
    </location>
</feature>
<evidence type="ECO:0000256" key="1">
    <source>
        <dbReference type="SAM" id="Coils"/>
    </source>
</evidence>
<proteinExistence type="predicted"/>
<comment type="caution">
    <text evidence="4">The sequence shown here is derived from an EMBL/GenBank/DDBJ whole genome shotgun (WGS) entry which is preliminary data.</text>
</comment>
<accession>A0A9P3LBF6</accession>
<name>A0A9P3LBF6_9APHY</name>
<keyword evidence="3" id="KW-1133">Transmembrane helix</keyword>
<evidence type="ECO:0000313" key="5">
    <source>
        <dbReference type="Proteomes" id="UP000703269"/>
    </source>
</evidence>
<sequence>MQPDVNAPSPARVVSSFFSWTSIFAIPISHEYPRDVDSGMHKSQLETELRTRLPPVDEEDEVGSESEDYSVAGSGDEDLYEGAQSDQSNTSFATSHSADAFVGDKGKGVDRSDVPRPPSRPRSSSVAKEKQSRTWADLEWSMVVALVSPVGNWLTGSDHVKNLFLLLLLIFYLHQLIEVPWKLYNSSRPRSRKKLGEVVQDVRAQFASSELRTQELFLLAFTVVSPFVGAVLIRHIFSAMEGVDSLSWFSTTLFVLATGIRPWMHLVSRVQQRTDDLQEAMYAEEEEEYHRSLEQKLDSAMKRLASLERALHDVRSKADKVAPLEEACDEIGEALETVERTVHRQERKTESARVSHNSRLAALESIVLRLEEQQKQQFRVVSAHAQATKDSVNIALPPFISQFLVRLRTLFSGMTFSISNQYPFLTPSSSYTKPITTSISTSPPISPSGTVHFFNGTPLETIPEAADSDSEGTYVSDKESASHTSAGAGETRKRGARKLSRSRSRSHSGPRPSLVRRKTYGRVALSYVSTMVAWPYEFAVKVFQFVIPAPVQKHFL</sequence>
<feature type="region of interest" description="Disordered" evidence="2">
    <location>
        <begin position="465"/>
        <end position="515"/>
    </location>
</feature>
<keyword evidence="3" id="KW-0812">Transmembrane</keyword>
<feature type="transmembrane region" description="Helical" evidence="3">
    <location>
        <begin position="216"/>
        <end position="240"/>
    </location>
</feature>
<reference evidence="4 5" key="1">
    <citation type="submission" date="2021-08" db="EMBL/GenBank/DDBJ databases">
        <title>Draft Genome Sequence of Phanerochaete sordida strain YK-624.</title>
        <authorList>
            <person name="Mori T."/>
            <person name="Dohra H."/>
            <person name="Suzuki T."/>
            <person name="Kawagishi H."/>
            <person name="Hirai H."/>
        </authorList>
    </citation>
    <scope>NUCLEOTIDE SEQUENCE [LARGE SCALE GENOMIC DNA]</scope>
    <source>
        <strain evidence="4 5">YK-624</strain>
    </source>
</reference>
<dbReference type="EMBL" id="BPQB01000011">
    <property type="protein sequence ID" value="GJE89155.1"/>
    <property type="molecule type" value="Genomic_DNA"/>
</dbReference>
<dbReference type="Proteomes" id="UP000703269">
    <property type="component" value="Unassembled WGS sequence"/>
</dbReference>
<evidence type="ECO:0000256" key="3">
    <source>
        <dbReference type="SAM" id="Phobius"/>
    </source>
</evidence>
<organism evidence="4 5">
    <name type="scientific">Phanerochaete sordida</name>
    <dbReference type="NCBI Taxonomy" id="48140"/>
    <lineage>
        <taxon>Eukaryota</taxon>
        <taxon>Fungi</taxon>
        <taxon>Dikarya</taxon>
        <taxon>Basidiomycota</taxon>
        <taxon>Agaricomycotina</taxon>
        <taxon>Agaricomycetes</taxon>
        <taxon>Polyporales</taxon>
        <taxon>Phanerochaetaceae</taxon>
        <taxon>Phanerochaete</taxon>
    </lineage>
</organism>
<evidence type="ECO:0000313" key="4">
    <source>
        <dbReference type="EMBL" id="GJE89155.1"/>
    </source>
</evidence>
<feature type="compositionally biased region" description="Basic residues" evidence="2">
    <location>
        <begin position="494"/>
        <end position="515"/>
    </location>
</feature>
<feature type="compositionally biased region" description="Basic and acidic residues" evidence="2">
    <location>
        <begin position="102"/>
        <end position="114"/>
    </location>
</feature>
<dbReference type="OrthoDB" id="10263751at2759"/>
<dbReference type="AlphaFoldDB" id="A0A9P3LBF6"/>
<keyword evidence="1" id="KW-0175">Coiled coil</keyword>
<feature type="compositionally biased region" description="Basic and acidic residues" evidence="2">
    <location>
        <begin position="31"/>
        <end position="51"/>
    </location>
</feature>
<feature type="compositionally biased region" description="Acidic residues" evidence="2">
    <location>
        <begin position="56"/>
        <end position="68"/>
    </location>
</feature>
<feature type="coiled-coil region" evidence="1">
    <location>
        <begin position="283"/>
        <end position="317"/>
    </location>
</feature>
<dbReference type="PANTHER" id="PTHR42032">
    <property type="entry name" value="YALI0E30679P"/>
    <property type="match status" value="1"/>
</dbReference>
<gene>
    <name evidence="4" type="ORF">PsYK624_052490</name>
</gene>
<keyword evidence="5" id="KW-1185">Reference proteome</keyword>
<feature type="transmembrane region" description="Helical" evidence="3">
    <location>
        <begin position="246"/>
        <end position="264"/>
    </location>
</feature>
<keyword evidence="3" id="KW-0472">Membrane</keyword>
<protein>
    <submittedName>
        <fullName evidence="4">Uncharacterized protein</fullName>
    </submittedName>
</protein>
<dbReference type="PANTHER" id="PTHR42032:SF1">
    <property type="entry name" value="YALI0E30679P"/>
    <property type="match status" value="1"/>
</dbReference>
<evidence type="ECO:0000256" key="2">
    <source>
        <dbReference type="SAM" id="MobiDB-lite"/>
    </source>
</evidence>